<organism evidence="1 2">
    <name type="scientific">Polyplosphaeria fusca</name>
    <dbReference type="NCBI Taxonomy" id="682080"/>
    <lineage>
        <taxon>Eukaryota</taxon>
        <taxon>Fungi</taxon>
        <taxon>Dikarya</taxon>
        <taxon>Ascomycota</taxon>
        <taxon>Pezizomycotina</taxon>
        <taxon>Dothideomycetes</taxon>
        <taxon>Pleosporomycetidae</taxon>
        <taxon>Pleosporales</taxon>
        <taxon>Tetraplosphaeriaceae</taxon>
        <taxon>Polyplosphaeria</taxon>
    </lineage>
</organism>
<protein>
    <submittedName>
        <fullName evidence="1">Uncharacterized protein</fullName>
    </submittedName>
</protein>
<name>A0A9P4QP82_9PLEO</name>
<accession>A0A9P4QP82</accession>
<keyword evidence="2" id="KW-1185">Reference proteome</keyword>
<gene>
    <name evidence="1" type="ORF">EJ04DRAFT_568836</name>
</gene>
<sequence>MRVGVWKLGTFYHHANVLDGCKCTFWWSADCSGNSNDVIVGPHSKHWPDEGMRCFQCVQTSQTAAIVADKTVRNTPELARTPPVGLLVCGTITNTRGISRSLQGSSQPVQVGPEPGNWQEVSVQAACVCQFWWNKNCEGGWNAWNTGPRDEK</sequence>
<comment type="caution">
    <text evidence="1">The sequence shown here is derived from an EMBL/GenBank/DDBJ whole genome shotgun (WGS) entry which is preliminary data.</text>
</comment>
<reference evidence="1" key="1">
    <citation type="journal article" date="2020" name="Stud. Mycol.">
        <title>101 Dothideomycetes genomes: a test case for predicting lifestyles and emergence of pathogens.</title>
        <authorList>
            <person name="Haridas S."/>
            <person name="Albert R."/>
            <person name="Binder M."/>
            <person name="Bloem J."/>
            <person name="Labutti K."/>
            <person name="Salamov A."/>
            <person name="Andreopoulos B."/>
            <person name="Baker S."/>
            <person name="Barry K."/>
            <person name="Bills G."/>
            <person name="Bluhm B."/>
            <person name="Cannon C."/>
            <person name="Castanera R."/>
            <person name="Culley D."/>
            <person name="Daum C."/>
            <person name="Ezra D."/>
            <person name="Gonzalez J."/>
            <person name="Henrissat B."/>
            <person name="Kuo A."/>
            <person name="Liang C."/>
            <person name="Lipzen A."/>
            <person name="Lutzoni F."/>
            <person name="Magnuson J."/>
            <person name="Mondo S."/>
            <person name="Nolan M."/>
            <person name="Ohm R."/>
            <person name="Pangilinan J."/>
            <person name="Park H.-J."/>
            <person name="Ramirez L."/>
            <person name="Alfaro M."/>
            <person name="Sun H."/>
            <person name="Tritt A."/>
            <person name="Yoshinaga Y."/>
            <person name="Zwiers L.-H."/>
            <person name="Turgeon B."/>
            <person name="Goodwin S."/>
            <person name="Spatafora J."/>
            <person name="Crous P."/>
            <person name="Grigoriev I."/>
        </authorList>
    </citation>
    <scope>NUCLEOTIDE SEQUENCE</scope>
    <source>
        <strain evidence="1">CBS 125425</strain>
    </source>
</reference>
<evidence type="ECO:0000313" key="1">
    <source>
        <dbReference type="EMBL" id="KAF2729220.1"/>
    </source>
</evidence>
<dbReference type="EMBL" id="ML996252">
    <property type="protein sequence ID" value="KAF2729220.1"/>
    <property type="molecule type" value="Genomic_DNA"/>
</dbReference>
<dbReference type="Proteomes" id="UP000799444">
    <property type="component" value="Unassembled WGS sequence"/>
</dbReference>
<proteinExistence type="predicted"/>
<dbReference type="AlphaFoldDB" id="A0A9P4QP82"/>
<evidence type="ECO:0000313" key="2">
    <source>
        <dbReference type="Proteomes" id="UP000799444"/>
    </source>
</evidence>